<feature type="compositionally biased region" description="Polar residues" evidence="1">
    <location>
        <begin position="274"/>
        <end position="287"/>
    </location>
</feature>
<reference evidence="3" key="1">
    <citation type="submission" date="2022-01" db="EMBL/GenBank/DDBJ databases">
        <authorList>
            <person name="King R."/>
        </authorList>
    </citation>
    <scope>NUCLEOTIDE SEQUENCE</scope>
</reference>
<feature type="signal peptide" evidence="2">
    <location>
        <begin position="1"/>
        <end position="25"/>
    </location>
</feature>
<evidence type="ECO:0000313" key="4">
    <source>
        <dbReference type="Proteomes" id="UP001152799"/>
    </source>
</evidence>
<feature type="region of interest" description="Disordered" evidence="1">
    <location>
        <begin position="241"/>
        <end position="314"/>
    </location>
</feature>
<sequence>MNLKKLICAVVCLLLLCALCVFIIANNVKKQSKEPDFLRETIPNTNYRANIKAFTEATPNPHALVSMTTTTKPIIIDKPSKAKQNTTEKDIFLELGKNNEQQIIEESIYNEKLKICWGDILYVNQSNDEIAEIWHDYQVTLDFPGDNNDSSTDKTTKEYRKYIIQEDDGNQAEHVFEVVKKNSNFIISKNENITCRTGTFLSKTYYEWPQTGNKKIVLRMADEHPGLKFERDDFANRKKVDEEKEDILGSPRALSEKESDELDMDDTFEDFDSIENNSNKTTEQAKAQNKDSKDLKNNEEDSLSQVNNQTNSGEIVSHQESVITEYSQTRNQVLPSVNPCSPILTQLLAGNGIFPGLCNLRKNETVVLQGDIVVFKKYFSKVDNKEMVKPMFVIHEKTEIESRENDTSVVDN</sequence>
<dbReference type="AlphaFoldDB" id="A0A9N9MR39"/>
<feature type="compositionally biased region" description="Basic and acidic residues" evidence="1">
    <location>
        <begin position="288"/>
        <end position="299"/>
    </location>
</feature>
<accession>A0A9N9MR39</accession>
<protein>
    <submittedName>
        <fullName evidence="3">Uncharacterized protein</fullName>
    </submittedName>
</protein>
<keyword evidence="2" id="KW-0732">Signal</keyword>
<feature type="compositionally biased region" description="Acidic residues" evidence="1">
    <location>
        <begin position="258"/>
        <end position="273"/>
    </location>
</feature>
<evidence type="ECO:0000256" key="2">
    <source>
        <dbReference type="SAM" id="SignalP"/>
    </source>
</evidence>
<proteinExistence type="predicted"/>
<gene>
    <name evidence="3" type="ORF">CEUTPL_LOCUS7466</name>
</gene>
<name>A0A9N9MR39_9CUCU</name>
<evidence type="ECO:0000313" key="3">
    <source>
        <dbReference type="EMBL" id="CAG9766895.1"/>
    </source>
</evidence>
<organism evidence="3 4">
    <name type="scientific">Ceutorhynchus assimilis</name>
    <name type="common">cabbage seed weevil</name>
    <dbReference type="NCBI Taxonomy" id="467358"/>
    <lineage>
        <taxon>Eukaryota</taxon>
        <taxon>Metazoa</taxon>
        <taxon>Ecdysozoa</taxon>
        <taxon>Arthropoda</taxon>
        <taxon>Hexapoda</taxon>
        <taxon>Insecta</taxon>
        <taxon>Pterygota</taxon>
        <taxon>Neoptera</taxon>
        <taxon>Endopterygota</taxon>
        <taxon>Coleoptera</taxon>
        <taxon>Polyphaga</taxon>
        <taxon>Cucujiformia</taxon>
        <taxon>Curculionidae</taxon>
        <taxon>Ceutorhynchinae</taxon>
        <taxon>Ceutorhynchus</taxon>
    </lineage>
</organism>
<evidence type="ECO:0000256" key="1">
    <source>
        <dbReference type="SAM" id="MobiDB-lite"/>
    </source>
</evidence>
<keyword evidence="4" id="KW-1185">Reference proteome</keyword>
<dbReference type="OrthoDB" id="10650380at2759"/>
<feature type="compositionally biased region" description="Polar residues" evidence="1">
    <location>
        <begin position="303"/>
        <end position="314"/>
    </location>
</feature>
<dbReference type="Proteomes" id="UP001152799">
    <property type="component" value="Chromosome 3"/>
</dbReference>
<dbReference type="EMBL" id="OU892279">
    <property type="protein sequence ID" value="CAG9766895.1"/>
    <property type="molecule type" value="Genomic_DNA"/>
</dbReference>
<feature type="chain" id="PRO_5040163016" evidence="2">
    <location>
        <begin position="26"/>
        <end position="412"/>
    </location>
</feature>